<dbReference type="NCBIfam" id="NF005722">
    <property type="entry name" value="PRK07539.1-2"/>
    <property type="match status" value="1"/>
</dbReference>
<dbReference type="PROSITE" id="PS01099">
    <property type="entry name" value="COMPLEX1_24K"/>
    <property type="match status" value="1"/>
</dbReference>
<keyword evidence="2 7" id="KW-0001">2Fe-2S</keyword>
<dbReference type="Pfam" id="PF01257">
    <property type="entry name" value="2Fe-2S_thioredx"/>
    <property type="match status" value="1"/>
</dbReference>
<dbReference type="PIRSF" id="PIRSF000216">
    <property type="entry name" value="NADH_DH_24kDa"/>
    <property type="match status" value="1"/>
</dbReference>
<feature type="binding site" evidence="7">
    <location>
        <position position="125"/>
    </location>
    <ligand>
        <name>[2Fe-2S] cluster</name>
        <dbReference type="ChEBI" id="CHEBI:190135"/>
    </ligand>
</feature>
<evidence type="ECO:0000256" key="5">
    <source>
        <dbReference type="ARBA" id="ARBA00023014"/>
    </source>
</evidence>
<protein>
    <submittedName>
        <fullName evidence="8">NADH-quinone oxidoreductase subunit NuoE</fullName>
        <ecNumber evidence="8">1.6.5.11</ecNumber>
    </submittedName>
</protein>
<evidence type="ECO:0000256" key="4">
    <source>
        <dbReference type="ARBA" id="ARBA00023004"/>
    </source>
</evidence>
<dbReference type="Gene3D" id="1.10.10.1590">
    <property type="entry name" value="NADH-quinone oxidoreductase subunit E"/>
    <property type="match status" value="1"/>
</dbReference>
<proteinExistence type="inferred from homology"/>
<evidence type="ECO:0000313" key="8">
    <source>
        <dbReference type="EMBL" id="TMQ66688.1"/>
    </source>
</evidence>
<evidence type="ECO:0000256" key="7">
    <source>
        <dbReference type="PIRSR" id="PIRSR000216-1"/>
    </source>
</evidence>
<gene>
    <name evidence="8" type="primary">nuoE</name>
    <name evidence="8" type="ORF">E6K79_01875</name>
</gene>
<dbReference type="InterPro" id="IPR002023">
    <property type="entry name" value="NuoE-like"/>
</dbReference>
<evidence type="ECO:0000313" key="9">
    <source>
        <dbReference type="Proteomes" id="UP000317691"/>
    </source>
</evidence>
<dbReference type="SUPFAM" id="SSF52833">
    <property type="entry name" value="Thioredoxin-like"/>
    <property type="match status" value="1"/>
</dbReference>
<comment type="similarity">
    <text evidence="1">Belongs to the complex I 24 kDa subunit family.</text>
</comment>
<evidence type="ECO:0000256" key="6">
    <source>
        <dbReference type="ARBA" id="ARBA00034078"/>
    </source>
</evidence>
<dbReference type="EC" id="1.6.5.11" evidence="8"/>
<comment type="caution">
    <text evidence="8">The sequence shown here is derived from an EMBL/GenBank/DDBJ whole genome shotgun (WGS) entry which is preliminary data.</text>
</comment>
<evidence type="ECO:0000256" key="1">
    <source>
        <dbReference type="ARBA" id="ARBA00010643"/>
    </source>
</evidence>
<dbReference type="FunFam" id="1.10.10.1590:FF:000001">
    <property type="entry name" value="NADH-quinone oxidoreductase subunit E"/>
    <property type="match status" value="1"/>
</dbReference>
<dbReference type="AlphaFoldDB" id="A0A538TSU6"/>
<name>A0A538TSU6_UNCEI</name>
<dbReference type="GO" id="GO:0003954">
    <property type="term" value="F:NADH dehydrogenase activity"/>
    <property type="evidence" value="ECO:0007669"/>
    <property type="project" value="TreeGrafter"/>
</dbReference>
<feature type="binding site" evidence="7">
    <location>
        <position position="121"/>
    </location>
    <ligand>
        <name>[2Fe-2S] cluster</name>
        <dbReference type="ChEBI" id="CHEBI:190135"/>
    </ligand>
</feature>
<reference evidence="8 9" key="1">
    <citation type="journal article" date="2019" name="Nat. Microbiol.">
        <title>Mediterranean grassland soil C-N compound turnover is dependent on rainfall and depth, and is mediated by genomically divergent microorganisms.</title>
        <authorList>
            <person name="Diamond S."/>
            <person name="Andeer P.F."/>
            <person name="Li Z."/>
            <person name="Crits-Christoph A."/>
            <person name="Burstein D."/>
            <person name="Anantharaman K."/>
            <person name="Lane K.R."/>
            <person name="Thomas B.C."/>
            <person name="Pan C."/>
            <person name="Northen T.R."/>
            <person name="Banfield J.F."/>
        </authorList>
    </citation>
    <scope>NUCLEOTIDE SEQUENCE [LARGE SCALE GENOMIC DNA]</scope>
    <source>
        <strain evidence="8">WS_9</strain>
    </source>
</reference>
<dbReference type="GO" id="GO:0046872">
    <property type="term" value="F:metal ion binding"/>
    <property type="evidence" value="ECO:0007669"/>
    <property type="project" value="UniProtKB-KW"/>
</dbReference>
<dbReference type="Gene3D" id="3.40.30.10">
    <property type="entry name" value="Glutaredoxin"/>
    <property type="match status" value="1"/>
</dbReference>
<evidence type="ECO:0000256" key="2">
    <source>
        <dbReference type="ARBA" id="ARBA00022714"/>
    </source>
</evidence>
<accession>A0A538TSU6</accession>
<dbReference type="CDD" id="cd03064">
    <property type="entry name" value="TRX_Fd_NuoE"/>
    <property type="match status" value="1"/>
</dbReference>
<sequence>MLSPQARQKIEALKTVYETNQSALIPALHVAQGEQGWLSEETQAEVATLLELTPQAVREVVSFYTMFHEKPVGKFLLQVCRNLSCSLRGGHRLQRQIEDRLGIHDGETTQDGRFTLESVECLGSCGTAPVLMVNDRYHENVTPQEMDRLLTELK</sequence>
<feature type="binding site" evidence="7">
    <location>
        <position position="85"/>
    </location>
    <ligand>
        <name>[2Fe-2S] cluster</name>
        <dbReference type="ChEBI" id="CHEBI:190135"/>
    </ligand>
</feature>
<dbReference type="Proteomes" id="UP000317691">
    <property type="component" value="Unassembled WGS sequence"/>
</dbReference>
<comment type="cofactor">
    <cofactor evidence="6">
        <name>[2Fe-2S] cluster</name>
        <dbReference type="ChEBI" id="CHEBI:190135"/>
    </cofactor>
</comment>
<dbReference type="GO" id="GO:0051537">
    <property type="term" value="F:2 iron, 2 sulfur cluster binding"/>
    <property type="evidence" value="ECO:0007669"/>
    <property type="project" value="UniProtKB-KW"/>
</dbReference>
<keyword evidence="3 7" id="KW-0479">Metal-binding</keyword>
<comment type="cofactor">
    <cofactor evidence="7">
        <name>[2Fe-2S] cluster</name>
        <dbReference type="ChEBI" id="CHEBI:190135"/>
    </cofactor>
    <text evidence="7">Binds 1 [2Fe-2S] cluster.</text>
</comment>
<feature type="binding site" evidence="7">
    <location>
        <position position="80"/>
    </location>
    <ligand>
        <name>[2Fe-2S] cluster</name>
        <dbReference type="ChEBI" id="CHEBI:190135"/>
    </ligand>
</feature>
<keyword evidence="4 7" id="KW-0408">Iron</keyword>
<evidence type="ECO:0000256" key="3">
    <source>
        <dbReference type="ARBA" id="ARBA00022723"/>
    </source>
</evidence>
<dbReference type="InterPro" id="IPR036249">
    <property type="entry name" value="Thioredoxin-like_sf"/>
</dbReference>
<dbReference type="InterPro" id="IPR042128">
    <property type="entry name" value="NuoE_dom"/>
</dbReference>
<keyword evidence="8" id="KW-0560">Oxidoreductase</keyword>
<dbReference type="PANTHER" id="PTHR10371:SF3">
    <property type="entry name" value="NADH DEHYDROGENASE [UBIQUINONE] FLAVOPROTEIN 2, MITOCHONDRIAL"/>
    <property type="match status" value="1"/>
</dbReference>
<organism evidence="8 9">
    <name type="scientific">Eiseniibacteriota bacterium</name>
    <dbReference type="NCBI Taxonomy" id="2212470"/>
    <lineage>
        <taxon>Bacteria</taxon>
        <taxon>Candidatus Eiseniibacteriota</taxon>
    </lineage>
</organism>
<dbReference type="NCBIfam" id="TIGR01958">
    <property type="entry name" value="nuoE_fam"/>
    <property type="match status" value="1"/>
</dbReference>
<dbReference type="EMBL" id="VBOZ01000008">
    <property type="protein sequence ID" value="TMQ66688.1"/>
    <property type="molecule type" value="Genomic_DNA"/>
</dbReference>
<keyword evidence="5 7" id="KW-0411">Iron-sulfur</keyword>
<dbReference type="PANTHER" id="PTHR10371">
    <property type="entry name" value="NADH DEHYDROGENASE UBIQUINONE FLAVOPROTEIN 2, MITOCHONDRIAL"/>
    <property type="match status" value="1"/>
</dbReference>
<dbReference type="InterPro" id="IPR041921">
    <property type="entry name" value="NuoE_N"/>
</dbReference>